<dbReference type="Proteomes" id="UP001303760">
    <property type="component" value="Unassembled WGS sequence"/>
</dbReference>
<feature type="compositionally biased region" description="Pro residues" evidence="6">
    <location>
        <begin position="552"/>
        <end position="578"/>
    </location>
</feature>
<comment type="subcellular location">
    <subcellularLocation>
        <location evidence="1">Membrane</location>
        <topology evidence="1">Multi-pass membrane protein</topology>
    </subcellularLocation>
</comment>
<feature type="transmembrane region" description="Helical" evidence="7">
    <location>
        <begin position="146"/>
        <end position="166"/>
    </location>
</feature>
<evidence type="ECO:0000313" key="10">
    <source>
        <dbReference type="Proteomes" id="UP001303760"/>
    </source>
</evidence>
<feature type="region of interest" description="Disordered" evidence="6">
    <location>
        <begin position="1"/>
        <end position="43"/>
    </location>
</feature>
<feature type="transmembrane region" description="Helical" evidence="7">
    <location>
        <begin position="355"/>
        <end position="374"/>
    </location>
</feature>
<evidence type="ECO:0000256" key="7">
    <source>
        <dbReference type="SAM" id="Phobius"/>
    </source>
</evidence>
<dbReference type="EMBL" id="MU860506">
    <property type="protein sequence ID" value="KAK4233647.1"/>
    <property type="molecule type" value="Genomic_DNA"/>
</dbReference>
<feature type="transmembrane region" description="Helical" evidence="7">
    <location>
        <begin position="178"/>
        <end position="197"/>
    </location>
</feature>
<dbReference type="GO" id="GO:0005886">
    <property type="term" value="C:plasma membrane"/>
    <property type="evidence" value="ECO:0007669"/>
    <property type="project" value="TreeGrafter"/>
</dbReference>
<feature type="domain" description="Major facilitator superfamily (MFS) profile" evidence="8">
    <location>
        <begin position="56"/>
        <end position="542"/>
    </location>
</feature>
<keyword evidence="3 7" id="KW-0812">Transmembrane</keyword>
<feature type="transmembrane region" description="Helical" evidence="7">
    <location>
        <begin position="519"/>
        <end position="539"/>
    </location>
</feature>
<dbReference type="CDD" id="cd17502">
    <property type="entry name" value="MFS_Azr1_MDR_like"/>
    <property type="match status" value="1"/>
</dbReference>
<gene>
    <name evidence="9" type="ORF">C8A03DRAFT_47854</name>
</gene>
<dbReference type="InterPro" id="IPR020846">
    <property type="entry name" value="MFS_dom"/>
</dbReference>
<evidence type="ECO:0000256" key="2">
    <source>
        <dbReference type="ARBA" id="ARBA00022448"/>
    </source>
</evidence>
<dbReference type="Gene3D" id="1.20.1250.20">
    <property type="entry name" value="MFS general substrate transporter like domains"/>
    <property type="match status" value="1"/>
</dbReference>
<feature type="transmembrane region" description="Helical" evidence="7">
    <location>
        <begin position="446"/>
        <end position="469"/>
    </location>
</feature>
<feature type="transmembrane region" description="Helical" evidence="7">
    <location>
        <begin position="281"/>
        <end position="301"/>
    </location>
</feature>
<dbReference type="Pfam" id="PF07690">
    <property type="entry name" value="MFS_1"/>
    <property type="match status" value="1"/>
</dbReference>
<dbReference type="AlphaFoldDB" id="A0AAN7C2M0"/>
<evidence type="ECO:0000259" key="8">
    <source>
        <dbReference type="PROSITE" id="PS50850"/>
    </source>
</evidence>
<dbReference type="PANTHER" id="PTHR23501">
    <property type="entry name" value="MAJOR FACILITATOR SUPERFAMILY"/>
    <property type="match status" value="1"/>
</dbReference>
<feature type="compositionally biased region" description="Polar residues" evidence="6">
    <location>
        <begin position="1"/>
        <end position="25"/>
    </location>
</feature>
<feature type="transmembrane region" description="Helical" evidence="7">
    <location>
        <begin position="121"/>
        <end position="140"/>
    </location>
</feature>
<dbReference type="GO" id="GO:0022857">
    <property type="term" value="F:transmembrane transporter activity"/>
    <property type="evidence" value="ECO:0007669"/>
    <property type="project" value="InterPro"/>
</dbReference>
<dbReference type="SUPFAM" id="SSF103473">
    <property type="entry name" value="MFS general substrate transporter"/>
    <property type="match status" value="1"/>
</dbReference>
<dbReference type="PROSITE" id="PS50850">
    <property type="entry name" value="MFS"/>
    <property type="match status" value="1"/>
</dbReference>
<dbReference type="InterPro" id="IPR011701">
    <property type="entry name" value="MFS"/>
</dbReference>
<dbReference type="FunFam" id="1.20.1720.10:FF:000012">
    <property type="entry name" value="MFS toxin efflux pump (AflT)"/>
    <property type="match status" value="1"/>
</dbReference>
<comment type="caution">
    <text evidence="9">The sequence shown here is derived from an EMBL/GenBank/DDBJ whole genome shotgun (WGS) entry which is preliminary data.</text>
</comment>
<dbReference type="InterPro" id="IPR036259">
    <property type="entry name" value="MFS_trans_sf"/>
</dbReference>
<reference evidence="9" key="2">
    <citation type="submission" date="2023-05" db="EMBL/GenBank/DDBJ databases">
        <authorList>
            <consortium name="Lawrence Berkeley National Laboratory"/>
            <person name="Steindorff A."/>
            <person name="Hensen N."/>
            <person name="Bonometti L."/>
            <person name="Westerberg I."/>
            <person name="Brannstrom I.O."/>
            <person name="Guillou S."/>
            <person name="Cros-Aarteil S."/>
            <person name="Calhoun S."/>
            <person name="Haridas S."/>
            <person name="Kuo A."/>
            <person name="Mondo S."/>
            <person name="Pangilinan J."/>
            <person name="Riley R."/>
            <person name="Labutti K."/>
            <person name="Andreopoulos B."/>
            <person name="Lipzen A."/>
            <person name="Chen C."/>
            <person name="Yanf M."/>
            <person name="Daum C."/>
            <person name="Ng V."/>
            <person name="Clum A."/>
            <person name="Ohm R."/>
            <person name="Martin F."/>
            <person name="Silar P."/>
            <person name="Natvig D."/>
            <person name="Lalanne C."/>
            <person name="Gautier V."/>
            <person name="Ament-Velasquez S.L."/>
            <person name="Kruys A."/>
            <person name="Hutchinson M.I."/>
            <person name="Powell A.J."/>
            <person name="Barry K."/>
            <person name="Miller A.N."/>
            <person name="Grigoriev I.V."/>
            <person name="Debuchy R."/>
            <person name="Gladieux P."/>
            <person name="Thoren M.H."/>
            <person name="Johannesson H."/>
        </authorList>
    </citation>
    <scope>NUCLEOTIDE SEQUENCE</scope>
    <source>
        <strain evidence="9">CBS 532.94</strain>
    </source>
</reference>
<feature type="transmembrane region" description="Helical" evidence="7">
    <location>
        <begin position="381"/>
        <end position="400"/>
    </location>
</feature>
<accession>A0AAN7C2M0</accession>
<feature type="region of interest" description="Disordered" evidence="6">
    <location>
        <begin position="546"/>
        <end position="596"/>
    </location>
</feature>
<sequence length="596" mass="64346">MASDSRYSTSVGSEQIPQSGRQAESSDAEKLSPSQPPPGASENDLFRPRSVRFWLTLLCNFLALFLVALDRTIVATAVPRISDEFKALGDIGWYGSSYMLTTACAQLVYGRIYKFYDMKWSFLLSIVVFEIGSAICGAAPNSTVFIIGRATAGLGSAGIFSGCMLIMIPMIPLHRRPVFQVIFGTVFGVSSVLGPLIGGGFTTGVTWRWCFYINLPIGAVALAFMVFFWSPPKQRHESVSLGVHLKRLDPLGLIFLLPGIVCLFVAFQWGGSTYEWNEWRIILLLAVFGACTVAFIAVQVLRPETAMVPPKVITQRSIAFGSAFTFFLAGSMLILVYYLPVWFQAVKQVDPMKSGIYTLPLLLSLVVSSFASGAITQRIGYYVPSMLLAPSLMCIGNGLLSTLKPDSPTSHWVVYQFLSGFGLGFGMQTAALAAQTVLPKEDISTGIAINFFVQQLGGAVFTSVGQTIVTNILVSQLSGLPGFNPKSIAKEGMTKLSDVFPPEQVGLVIEAYNNACRHIFLTALGLAFASFVCAFGMEWRSIKKNKNKAGPPELPIQHPSPAPTPAPSPTPTPGPAPGKPFFEGAKGHKKSNARVG</sequence>
<organism evidence="9 10">
    <name type="scientific">Achaetomium macrosporum</name>
    <dbReference type="NCBI Taxonomy" id="79813"/>
    <lineage>
        <taxon>Eukaryota</taxon>
        <taxon>Fungi</taxon>
        <taxon>Dikarya</taxon>
        <taxon>Ascomycota</taxon>
        <taxon>Pezizomycotina</taxon>
        <taxon>Sordariomycetes</taxon>
        <taxon>Sordariomycetidae</taxon>
        <taxon>Sordariales</taxon>
        <taxon>Chaetomiaceae</taxon>
        <taxon>Achaetomium</taxon>
    </lineage>
</organism>
<feature type="transmembrane region" description="Helical" evidence="7">
    <location>
        <begin position="251"/>
        <end position="269"/>
    </location>
</feature>
<keyword evidence="2" id="KW-0813">Transport</keyword>
<dbReference type="PANTHER" id="PTHR23501:SF201">
    <property type="entry name" value="MFS AFLATOXIN EFFLUX PUMP"/>
    <property type="match status" value="1"/>
</dbReference>
<feature type="transmembrane region" description="Helical" evidence="7">
    <location>
        <begin position="91"/>
        <end position="109"/>
    </location>
</feature>
<evidence type="ECO:0000256" key="4">
    <source>
        <dbReference type="ARBA" id="ARBA00022989"/>
    </source>
</evidence>
<dbReference type="FunFam" id="1.20.1250.20:FF:000196">
    <property type="entry name" value="MFS toxin efflux pump (AflT)"/>
    <property type="match status" value="1"/>
</dbReference>
<protein>
    <recommendedName>
        <fullName evidence="8">Major facilitator superfamily (MFS) profile domain-containing protein</fullName>
    </recommendedName>
</protein>
<feature type="transmembrane region" description="Helical" evidence="7">
    <location>
        <begin position="209"/>
        <end position="230"/>
    </location>
</feature>
<evidence type="ECO:0000256" key="6">
    <source>
        <dbReference type="SAM" id="MobiDB-lite"/>
    </source>
</evidence>
<evidence type="ECO:0000313" key="9">
    <source>
        <dbReference type="EMBL" id="KAK4233647.1"/>
    </source>
</evidence>
<reference evidence="9" key="1">
    <citation type="journal article" date="2023" name="Mol. Phylogenet. Evol.">
        <title>Genome-scale phylogeny and comparative genomics of the fungal order Sordariales.</title>
        <authorList>
            <person name="Hensen N."/>
            <person name="Bonometti L."/>
            <person name="Westerberg I."/>
            <person name="Brannstrom I.O."/>
            <person name="Guillou S."/>
            <person name="Cros-Aarteil S."/>
            <person name="Calhoun S."/>
            <person name="Haridas S."/>
            <person name="Kuo A."/>
            <person name="Mondo S."/>
            <person name="Pangilinan J."/>
            <person name="Riley R."/>
            <person name="LaButti K."/>
            <person name="Andreopoulos B."/>
            <person name="Lipzen A."/>
            <person name="Chen C."/>
            <person name="Yan M."/>
            <person name="Daum C."/>
            <person name="Ng V."/>
            <person name="Clum A."/>
            <person name="Steindorff A."/>
            <person name="Ohm R.A."/>
            <person name="Martin F."/>
            <person name="Silar P."/>
            <person name="Natvig D.O."/>
            <person name="Lalanne C."/>
            <person name="Gautier V."/>
            <person name="Ament-Velasquez S.L."/>
            <person name="Kruys A."/>
            <person name="Hutchinson M.I."/>
            <person name="Powell A.J."/>
            <person name="Barry K."/>
            <person name="Miller A.N."/>
            <person name="Grigoriev I.V."/>
            <person name="Debuchy R."/>
            <person name="Gladieux P."/>
            <person name="Hiltunen Thoren M."/>
            <person name="Johannesson H."/>
        </authorList>
    </citation>
    <scope>NUCLEOTIDE SEQUENCE</scope>
    <source>
        <strain evidence="9">CBS 532.94</strain>
    </source>
</reference>
<dbReference type="Gene3D" id="1.20.1720.10">
    <property type="entry name" value="Multidrug resistance protein D"/>
    <property type="match status" value="1"/>
</dbReference>
<name>A0AAN7C2M0_9PEZI</name>
<keyword evidence="5 7" id="KW-0472">Membrane</keyword>
<feature type="transmembrane region" description="Helical" evidence="7">
    <location>
        <begin position="322"/>
        <end position="343"/>
    </location>
</feature>
<keyword evidence="4 7" id="KW-1133">Transmembrane helix</keyword>
<evidence type="ECO:0000256" key="1">
    <source>
        <dbReference type="ARBA" id="ARBA00004141"/>
    </source>
</evidence>
<evidence type="ECO:0000256" key="5">
    <source>
        <dbReference type="ARBA" id="ARBA00023136"/>
    </source>
</evidence>
<evidence type="ECO:0000256" key="3">
    <source>
        <dbReference type="ARBA" id="ARBA00022692"/>
    </source>
</evidence>
<feature type="compositionally biased region" description="Basic residues" evidence="6">
    <location>
        <begin position="587"/>
        <end position="596"/>
    </location>
</feature>
<proteinExistence type="predicted"/>
<keyword evidence="10" id="KW-1185">Reference proteome</keyword>
<feature type="transmembrane region" description="Helical" evidence="7">
    <location>
        <begin position="53"/>
        <end position="79"/>
    </location>
</feature>
<feature type="transmembrane region" description="Helical" evidence="7">
    <location>
        <begin position="412"/>
        <end position="434"/>
    </location>
</feature>